<keyword evidence="2" id="KW-1185">Reference proteome</keyword>
<dbReference type="Proteomes" id="UP001497644">
    <property type="component" value="Chromosome 6"/>
</dbReference>
<protein>
    <submittedName>
        <fullName evidence="1">Uncharacterized protein</fullName>
    </submittedName>
</protein>
<sequence length="85" mass="9367">MCRTVPSIRAKEKAESGRKGTVWGPCVLMRRPLLHRRDSGSRSAVRPASQFPAVASHSRRFCGLASPLGKLDIARCKMARVTQYG</sequence>
<gene>
    <name evidence="1" type="ORF">LPLAT_LOCUS11173</name>
</gene>
<reference evidence="1" key="1">
    <citation type="submission" date="2024-04" db="EMBL/GenBank/DDBJ databases">
        <authorList>
            <consortium name="Molecular Ecology Group"/>
        </authorList>
    </citation>
    <scope>NUCLEOTIDE SEQUENCE</scope>
</reference>
<organism evidence="1 2">
    <name type="scientific">Lasius platythorax</name>
    <dbReference type="NCBI Taxonomy" id="488582"/>
    <lineage>
        <taxon>Eukaryota</taxon>
        <taxon>Metazoa</taxon>
        <taxon>Ecdysozoa</taxon>
        <taxon>Arthropoda</taxon>
        <taxon>Hexapoda</taxon>
        <taxon>Insecta</taxon>
        <taxon>Pterygota</taxon>
        <taxon>Neoptera</taxon>
        <taxon>Endopterygota</taxon>
        <taxon>Hymenoptera</taxon>
        <taxon>Apocrita</taxon>
        <taxon>Aculeata</taxon>
        <taxon>Formicoidea</taxon>
        <taxon>Formicidae</taxon>
        <taxon>Formicinae</taxon>
        <taxon>Lasius</taxon>
        <taxon>Lasius</taxon>
    </lineage>
</organism>
<proteinExistence type="predicted"/>
<dbReference type="EMBL" id="OZ034829">
    <property type="protein sequence ID" value="CAL1685757.1"/>
    <property type="molecule type" value="Genomic_DNA"/>
</dbReference>
<evidence type="ECO:0000313" key="1">
    <source>
        <dbReference type="EMBL" id="CAL1685757.1"/>
    </source>
</evidence>
<name>A0AAV2NZQ4_9HYME</name>
<accession>A0AAV2NZQ4</accession>
<evidence type="ECO:0000313" key="2">
    <source>
        <dbReference type="Proteomes" id="UP001497644"/>
    </source>
</evidence>
<dbReference type="AlphaFoldDB" id="A0AAV2NZQ4"/>